<dbReference type="SMART" id="SM00369">
    <property type="entry name" value="LRR_TYP"/>
    <property type="match status" value="5"/>
</dbReference>
<evidence type="ECO:0000256" key="1">
    <source>
        <dbReference type="ARBA" id="ARBA00004251"/>
    </source>
</evidence>
<keyword evidence="7" id="KW-0677">Repeat</keyword>
<dbReference type="AlphaFoldDB" id="A0AAP0IZA6"/>
<evidence type="ECO:0000313" key="14">
    <source>
        <dbReference type="Proteomes" id="UP001417504"/>
    </source>
</evidence>
<evidence type="ECO:0000313" key="13">
    <source>
        <dbReference type="EMBL" id="KAK9124551.1"/>
    </source>
</evidence>
<keyword evidence="10" id="KW-0325">Glycoprotein</keyword>
<evidence type="ECO:0000256" key="9">
    <source>
        <dbReference type="ARBA" id="ARBA00023136"/>
    </source>
</evidence>
<name>A0AAP0IZA6_9MAGN</name>
<feature type="transmembrane region" description="Helical" evidence="11">
    <location>
        <begin position="555"/>
        <end position="579"/>
    </location>
</feature>
<dbReference type="InterPro" id="IPR013210">
    <property type="entry name" value="LRR_N_plant-typ"/>
</dbReference>
<dbReference type="Pfam" id="PF00560">
    <property type="entry name" value="LRR_1"/>
    <property type="match status" value="3"/>
</dbReference>
<evidence type="ECO:0000256" key="2">
    <source>
        <dbReference type="ARBA" id="ARBA00009592"/>
    </source>
</evidence>
<evidence type="ECO:0000256" key="4">
    <source>
        <dbReference type="ARBA" id="ARBA00022614"/>
    </source>
</evidence>
<organism evidence="13 14">
    <name type="scientific">Stephania japonica</name>
    <dbReference type="NCBI Taxonomy" id="461633"/>
    <lineage>
        <taxon>Eukaryota</taxon>
        <taxon>Viridiplantae</taxon>
        <taxon>Streptophyta</taxon>
        <taxon>Embryophyta</taxon>
        <taxon>Tracheophyta</taxon>
        <taxon>Spermatophyta</taxon>
        <taxon>Magnoliopsida</taxon>
        <taxon>Ranunculales</taxon>
        <taxon>Menispermaceae</taxon>
        <taxon>Menispermoideae</taxon>
        <taxon>Cissampelideae</taxon>
        <taxon>Stephania</taxon>
    </lineage>
</organism>
<keyword evidence="3" id="KW-1003">Cell membrane</keyword>
<protein>
    <recommendedName>
        <fullName evidence="12">Leucine-rich repeat-containing N-terminal plant-type domain-containing protein</fullName>
    </recommendedName>
</protein>
<evidence type="ECO:0000256" key="11">
    <source>
        <dbReference type="SAM" id="Phobius"/>
    </source>
</evidence>
<evidence type="ECO:0000259" key="12">
    <source>
        <dbReference type="Pfam" id="PF08263"/>
    </source>
</evidence>
<keyword evidence="5 11" id="KW-0812">Transmembrane</keyword>
<accession>A0AAP0IZA6</accession>
<gene>
    <name evidence="13" type="ORF">Sjap_014153</name>
</gene>
<comment type="similarity">
    <text evidence="2">Belongs to the RLP family.</text>
</comment>
<evidence type="ECO:0000256" key="8">
    <source>
        <dbReference type="ARBA" id="ARBA00022989"/>
    </source>
</evidence>
<dbReference type="InterPro" id="IPR003591">
    <property type="entry name" value="Leu-rich_rpt_typical-subtyp"/>
</dbReference>
<sequence>MRNGSDDVHRSWSQDSSSSWAVEGQCLDEQRHLLLHFKYNLSFSSSSSSESGVPVGLSSWDLNTDCCKSWEGVECNQIGEVIGLDLSNKSIVGSTDGLASLFQLSHLQGLNLGYNHFNSAIPSGFDRLPHLTHLNLSYSFFVGQIPIGISRLTSGHLDIGSPNKKLGGPNSVSIFNISSLEWVDLSYNQFNCTLELNRFEGFPNLSTLILSGNNLSIDTNTINPALFPQLQELMLGSCNLGAFPDFLRNQSRLTYLDLSNNGIGGNLPSWIESFTQLEELILSSNQFNGTLELNRFEALTNLLLLDLSENNLLSIDTNTINPALFPQLRTLTLGSCNLGVFPDFLRNQSRLTYLDLSNNGISGNLPCWIENIGNGSLRSLNLSHNSLENPERPFSNSSFKELFTLDLHANLFQGPIPILPPSADYLDYSHNNLSDSIPNNIGSFLSWTRFFSLANNNIHGQLPESLCDASAIEVVDLSKDCALKTINLNGNRLEGHVPTSLSNCKKLEVLDLGNNQFNDQHTPGNGADDDNEDGLCKALKFLFKDCADNKSEFKLQLVVVALGFGVGNGIACWLVLVFYGSRPKRKRRSTRRNRRL</sequence>
<dbReference type="PANTHER" id="PTHR48061:SF2">
    <property type="entry name" value="RECEPTOR LIKE PROTEIN 30-LIKE"/>
    <property type="match status" value="1"/>
</dbReference>
<dbReference type="PANTHER" id="PTHR48061">
    <property type="entry name" value="LEUCINE-RICH REPEAT RECEPTOR PROTEIN KINASE EMS1-LIKE-RELATED"/>
    <property type="match status" value="1"/>
</dbReference>
<dbReference type="InterPro" id="IPR001611">
    <property type="entry name" value="Leu-rich_rpt"/>
</dbReference>
<dbReference type="SUPFAM" id="SSF52047">
    <property type="entry name" value="RNI-like"/>
    <property type="match status" value="1"/>
</dbReference>
<evidence type="ECO:0000256" key="3">
    <source>
        <dbReference type="ARBA" id="ARBA00022475"/>
    </source>
</evidence>
<dbReference type="Pfam" id="PF13855">
    <property type="entry name" value="LRR_8"/>
    <property type="match status" value="1"/>
</dbReference>
<evidence type="ECO:0000256" key="10">
    <source>
        <dbReference type="ARBA" id="ARBA00023180"/>
    </source>
</evidence>
<keyword evidence="14" id="KW-1185">Reference proteome</keyword>
<evidence type="ECO:0000256" key="5">
    <source>
        <dbReference type="ARBA" id="ARBA00022692"/>
    </source>
</evidence>
<dbReference type="Pfam" id="PF08263">
    <property type="entry name" value="LRRNT_2"/>
    <property type="match status" value="1"/>
</dbReference>
<dbReference type="GO" id="GO:0005886">
    <property type="term" value="C:plasma membrane"/>
    <property type="evidence" value="ECO:0007669"/>
    <property type="project" value="UniProtKB-SubCell"/>
</dbReference>
<comment type="caution">
    <text evidence="13">The sequence shown here is derived from an EMBL/GenBank/DDBJ whole genome shotgun (WGS) entry which is preliminary data.</text>
</comment>
<comment type="subcellular location">
    <subcellularLocation>
        <location evidence="1">Cell membrane</location>
        <topology evidence="1">Single-pass type I membrane protein</topology>
    </subcellularLocation>
</comment>
<evidence type="ECO:0000256" key="6">
    <source>
        <dbReference type="ARBA" id="ARBA00022729"/>
    </source>
</evidence>
<keyword evidence="6" id="KW-0732">Signal</keyword>
<keyword evidence="4" id="KW-0433">Leucine-rich repeat</keyword>
<dbReference type="SUPFAM" id="SSF52058">
    <property type="entry name" value="L domain-like"/>
    <property type="match status" value="1"/>
</dbReference>
<keyword evidence="9 11" id="KW-0472">Membrane</keyword>
<dbReference type="EMBL" id="JBBNAE010000005">
    <property type="protein sequence ID" value="KAK9124551.1"/>
    <property type="molecule type" value="Genomic_DNA"/>
</dbReference>
<dbReference type="Proteomes" id="UP001417504">
    <property type="component" value="Unassembled WGS sequence"/>
</dbReference>
<proteinExistence type="inferred from homology"/>
<reference evidence="13 14" key="1">
    <citation type="submission" date="2024-01" db="EMBL/GenBank/DDBJ databases">
        <title>Genome assemblies of Stephania.</title>
        <authorList>
            <person name="Yang L."/>
        </authorList>
    </citation>
    <scope>NUCLEOTIDE SEQUENCE [LARGE SCALE GENOMIC DNA]</scope>
    <source>
        <strain evidence="13">QJT</strain>
        <tissue evidence="13">Leaf</tissue>
    </source>
</reference>
<dbReference type="InterPro" id="IPR046956">
    <property type="entry name" value="RLP23-like"/>
</dbReference>
<dbReference type="InterPro" id="IPR032675">
    <property type="entry name" value="LRR_dom_sf"/>
</dbReference>
<feature type="domain" description="Leucine-rich repeat-containing N-terminal plant-type" evidence="12">
    <location>
        <begin position="28"/>
        <end position="76"/>
    </location>
</feature>
<keyword evidence="8 11" id="KW-1133">Transmembrane helix</keyword>
<dbReference type="Gene3D" id="3.80.10.10">
    <property type="entry name" value="Ribonuclease Inhibitor"/>
    <property type="match status" value="3"/>
</dbReference>
<evidence type="ECO:0000256" key="7">
    <source>
        <dbReference type="ARBA" id="ARBA00022737"/>
    </source>
</evidence>